<dbReference type="PANTHER" id="PTHR47916:SF1">
    <property type="entry name" value="3-HYDROXY-5-PHOSPHONOOXYPENTANE-2,4-DIONE THIOLASE"/>
    <property type="match status" value="1"/>
</dbReference>
<evidence type="ECO:0000313" key="2">
    <source>
        <dbReference type="Proteomes" id="UP001500655"/>
    </source>
</evidence>
<accession>A0ABN2JTC8</accession>
<reference evidence="1 2" key="1">
    <citation type="journal article" date="2019" name="Int. J. Syst. Evol. Microbiol.">
        <title>The Global Catalogue of Microorganisms (GCM) 10K type strain sequencing project: providing services to taxonomists for standard genome sequencing and annotation.</title>
        <authorList>
            <consortium name="The Broad Institute Genomics Platform"/>
            <consortium name="The Broad Institute Genome Sequencing Center for Infectious Disease"/>
            <person name="Wu L."/>
            <person name="Ma J."/>
        </authorList>
    </citation>
    <scope>NUCLEOTIDE SEQUENCE [LARGE SCALE GENOMIC DNA]</scope>
    <source>
        <strain evidence="1 2">JCM 13249</strain>
    </source>
</reference>
<dbReference type="Gene3D" id="3.20.20.70">
    <property type="entry name" value="Aldolase class I"/>
    <property type="match status" value="1"/>
</dbReference>
<keyword evidence="2" id="KW-1185">Reference proteome</keyword>
<dbReference type="InterPro" id="IPR041720">
    <property type="entry name" value="FbaB-like"/>
</dbReference>
<name>A0ABN2JTC8_9ACTN</name>
<dbReference type="InterPro" id="IPR013785">
    <property type="entry name" value="Aldolase_TIM"/>
</dbReference>
<dbReference type="PANTHER" id="PTHR47916">
    <property type="entry name" value="FRUCTOSE-BISPHOSPHATE ALDOLASE CLASS 1"/>
    <property type="match status" value="1"/>
</dbReference>
<dbReference type="EMBL" id="BAAALS010000002">
    <property type="protein sequence ID" value="GAA1738448.1"/>
    <property type="molecule type" value="Genomic_DNA"/>
</dbReference>
<gene>
    <name evidence="1" type="ORF">GCM10009681_06510</name>
</gene>
<protein>
    <submittedName>
        <fullName evidence="1">2-amino-3,7-dideoxy-D-threo-hept-6-ulosonate synthase</fullName>
    </submittedName>
</protein>
<dbReference type="Pfam" id="PF01791">
    <property type="entry name" value="DeoC"/>
    <property type="match status" value="1"/>
</dbReference>
<dbReference type="RefSeq" id="WP_344076596.1">
    <property type="nucleotide sequence ID" value="NZ_BAAALS010000002.1"/>
</dbReference>
<dbReference type="InterPro" id="IPR050456">
    <property type="entry name" value="DeoC/FbaB_aldolase"/>
</dbReference>
<dbReference type="NCBIfam" id="NF005556">
    <property type="entry name" value="PRK07226.1"/>
    <property type="match status" value="1"/>
</dbReference>
<evidence type="ECO:0000313" key="1">
    <source>
        <dbReference type="EMBL" id="GAA1738448.1"/>
    </source>
</evidence>
<dbReference type="Proteomes" id="UP001500655">
    <property type="component" value="Unassembled WGS sequence"/>
</dbReference>
<sequence length="271" mass="27959">MHVFLHDSFARQLRLGRLRKGDSRLFVVPLDHSVSTGPVVRDGRLDDLVEQIGTNGADAVVLHKGSLRRVDPRRFGTLSLIVHLSASTAHAADPDAKVLVATVEEALSLGADAVSVHVNLGSAQEGRQIADLATVAGACHRWGVPLLAMVYPRGPRLHDPADPDLVAHAAALAAELGADLVKTVFPGSAQAMADVARSCPIPILVAGGPTGPADDDLFGRLHDAVRGGAAGVAVGRHVFASANPAAVVSKISGLVHDAALADPHETTGGRA</sequence>
<dbReference type="SUPFAM" id="SSF51569">
    <property type="entry name" value="Aldolase"/>
    <property type="match status" value="1"/>
</dbReference>
<organism evidence="1 2">
    <name type="scientific">Luedemannella helvata</name>
    <dbReference type="NCBI Taxonomy" id="349315"/>
    <lineage>
        <taxon>Bacteria</taxon>
        <taxon>Bacillati</taxon>
        <taxon>Actinomycetota</taxon>
        <taxon>Actinomycetes</taxon>
        <taxon>Micromonosporales</taxon>
        <taxon>Micromonosporaceae</taxon>
        <taxon>Luedemannella</taxon>
    </lineage>
</organism>
<comment type="caution">
    <text evidence="1">The sequence shown here is derived from an EMBL/GenBank/DDBJ whole genome shotgun (WGS) entry which is preliminary data.</text>
</comment>
<dbReference type="PIRSF" id="PIRSF038992">
    <property type="entry name" value="Aldolase_Ia"/>
    <property type="match status" value="1"/>
</dbReference>
<proteinExistence type="predicted"/>
<dbReference type="InterPro" id="IPR002915">
    <property type="entry name" value="DeoC/FbaB/LacD_aldolase"/>
</dbReference>
<dbReference type="SMART" id="SM01133">
    <property type="entry name" value="DeoC"/>
    <property type="match status" value="1"/>
</dbReference>